<protein>
    <submittedName>
        <fullName evidence="2">Uncharacterized protein</fullName>
    </submittedName>
</protein>
<gene>
    <name evidence="2" type="ORF">VTK73DRAFT_7903</name>
</gene>
<evidence type="ECO:0000313" key="3">
    <source>
        <dbReference type="Proteomes" id="UP001586593"/>
    </source>
</evidence>
<feature type="compositionally biased region" description="Basic residues" evidence="1">
    <location>
        <begin position="76"/>
        <end position="94"/>
    </location>
</feature>
<accession>A0ABR3WBX6</accession>
<feature type="region of interest" description="Disordered" evidence="1">
    <location>
        <begin position="70"/>
        <end position="94"/>
    </location>
</feature>
<comment type="caution">
    <text evidence="2">The sequence shown here is derived from an EMBL/GenBank/DDBJ whole genome shotgun (WGS) entry which is preliminary data.</text>
</comment>
<evidence type="ECO:0000256" key="1">
    <source>
        <dbReference type="SAM" id="MobiDB-lite"/>
    </source>
</evidence>
<sequence length="94" mass="10711">MHLRKERVYSRIQIDRTTQTWASSRSSSSAPGFCCWQRRCHTSTIITNTPTTTLIATIIGGATLRKRCATHQSTAQRHKLQALPTRRRTRKSGE</sequence>
<dbReference type="Proteomes" id="UP001586593">
    <property type="component" value="Unassembled WGS sequence"/>
</dbReference>
<name>A0ABR3WBX6_9PEZI</name>
<keyword evidence="3" id="KW-1185">Reference proteome</keyword>
<dbReference type="EMBL" id="JAZHXJ010000531">
    <property type="protein sequence ID" value="KAL1858205.1"/>
    <property type="molecule type" value="Genomic_DNA"/>
</dbReference>
<proteinExistence type="predicted"/>
<reference evidence="2 3" key="1">
    <citation type="journal article" date="2024" name="Commun. Biol.">
        <title>Comparative genomic analysis of thermophilic fungi reveals convergent evolutionary adaptations and gene losses.</title>
        <authorList>
            <person name="Steindorff A.S."/>
            <person name="Aguilar-Pontes M.V."/>
            <person name="Robinson A.J."/>
            <person name="Andreopoulos B."/>
            <person name="LaButti K."/>
            <person name="Kuo A."/>
            <person name="Mondo S."/>
            <person name="Riley R."/>
            <person name="Otillar R."/>
            <person name="Haridas S."/>
            <person name="Lipzen A."/>
            <person name="Grimwood J."/>
            <person name="Schmutz J."/>
            <person name="Clum A."/>
            <person name="Reid I.D."/>
            <person name="Moisan M.C."/>
            <person name="Butler G."/>
            <person name="Nguyen T.T.M."/>
            <person name="Dewar K."/>
            <person name="Conant G."/>
            <person name="Drula E."/>
            <person name="Henrissat B."/>
            <person name="Hansel C."/>
            <person name="Singer S."/>
            <person name="Hutchinson M.I."/>
            <person name="de Vries R.P."/>
            <person name="Natvig D.O."/>
            <person name="Powell A.J."/>
            <person name="Tsang A."/>
            <person name="Grigoriev I.V."/>
        </authorList>
    </citation>
    <scope>NUCLEOTIDE SEQUENCE [LARGE SCALE GENOMIC DNA]</scope>
    <source>
        <strain evidence="2 3">ATCC 24622</strain>
    </source>
</reference>
<organism evidence="2 3">
    <name type="scientific">Phialemonium thermophilum</name>
    <dbReference type="NCBI Taxonomy" id="223376"/>
    <lineage>
        <taxon>Eukaryota</taxon>
        <taxon>Fungi</taxon>
        <taxon>Dikarya</taxon>
        <taxon>Ascomycota</taxon>
        <taxon>Pezizomycotina</taxon>
        <taxon>Sordariomycetes</taxon>
        <taxon>Sordariomycetidae</taxon>
        <taxon>Cephalothecales</taxon>
        <taxon>Cephalothecaceae</taxon>
        <taxon>Phialemonium</taxon>
    </lineage>
</organism>
<evidence type="ECO:0000313" key="2">
    <source>
        <dbReference type="EMBL" id="KAL1858205.1"/>
    </source>
</evidence>